<dbReference type="Proteomes" id="UP000190973">
    <property type="component" value="Unassembled WGS sequence"/>
</dbReference>
<gene>
    <name evidence="3" type="ORF">CLBCK_26400</name>
</gene>
<dbReference type="EMBL" id="LZZI01000044">
    <property type="protein sequence ID" value="OOM60923.1"/>
    <property type="molecule type" value="Genomic_DNA"/>
</dbReference>
<name>A0A1S8S662_CLOBE</name>
<dbReference type="Pfam" id="PF26154">
    <property type="entry name" value="DUF8042"/>
    <property type="match status" value="1"/>
</dbReference>
<organism evidence="3 4">
    <name type="scientific">Clostridium beijerinckii</name>
    <name type="common">Clostridium MP</name>
    <dbReference type="NCBI Taxonomy" id="1520"/>
    <lineage>
        <taxon>Bacteria</taxon>
        <taxon>Bacillati</taxon>
        <taxon>Bacillota</taxon>
        <taxon>Clostridia</taxon>
        <taxon>Eubacteriales</taxon>
        <taxon>Clostridiaceae</taxon>
        <taxon>Clostridium</taxon>
    </lineage>
</organism>
<dbReference type="RefSeq" id="WP_077839158.1">
    <property type="nucleotide sequence ID" value="NZ_JABTAE010000001.1"/>
</dbReference>
<proteinExistence type="predicted"/>
<keyword evidence="1" id="KW-0175">Coiled coil</keyword>
<feature type="domain" description="DUF8042" evidence="2">
    <location>
        <begin position="1"/>
        <end position="108"/>
    </location>
</feature>
<comment type="caution">
    <text evidence="3">The sequence shown here is derived from an EMBL/GenBank/DDBJ whole genome shotgun (WGS) entry which is preliminary data.</text>
</comment>
<evidence type="ECO:0000259" key="2">
    <source>
        <dbReference type="Pfam" id="PF26154"/>
    </source>
</evidence>
<dbReference type="AlphaFoldDB" id="A0A1S8S662"/>
<evidence type="ECO:0000313" key="4">
    <source>
        <dbReference type="Proteomes" id="UP000190973"/>
    </source>
</evidence>
<accession>A0A1S8S662</accession>
<evidence type="ECO:0000313" key="3">
    <source>
        <dbReference type="EMBL" id="OOM60923.1"/>
    </source>
</evidence>
<evidence type="ECO:0000256" key="1">
    <source>
        <dbReference type="SAM" id="Coils"/>
    </source>
</evidence>
<feature type="coiled-coil region" evidence="1">
    <location>
        <begin position="1"/>
        <end position="28"/>
    </location>
</feature>
<reference evidence="3 4" key="1">
    <citation type="submission" date="2016-05" db="EMBL/GenBank/DDBJ databases">
        <title>Microbial solvent formation.</title>
        <authorList>
            <person name="Poehlein A."/>
            <person name="Montoya Solano J.D."/>
            <person name="Flitsch S."/>
            <person name="Krabben P."/>
            <person name="Duerre P."/>
            <person name="Daniel R."/>
        </authorList>
    </citation>
    <scope>NUCLEOTIDE SEQUENCE [LARGE SCALE GENOMIC DNA]</scope>
    <source>
        <strain evidence="3 4">DSM 53</strain>
    </source>
</reference>
<dbReference type="InterPro" id="IPR058355">
    <property type="entry name" value="DUF8042"/>
</dbReference>
<sequence>MDEEMDKLKTVLNRIDKLECEIEKTSTLFINGNLGEGNKNISLIMDGIQWVIETINMIKDNGENIIQTQELNPKLIQLLDSYENGDYILIGDIFLYEVLPVIREWKQLLGLHENK</sequence>
<protein>
    <recommendedName>
        <fullName evidence="2">DUF8042 domain-containing protein</fullName>
    </recommendedName>
</protein>